<dbReference type="SUPFAM" id="SSF82153">
    <property type="entry name" value="FAS1 domain"/>
    <property type="match status" value="1"/>
</dbReference>
<dbReference type="PROSITE" id="PS51257">
    <property type="entry name" value="PROKAR_LIPOPROTEIN"/>
    <property type="match status" value="1"/>
</dbReference>
<comment type="caution">
    <text evidence="1">The sequence shown here is derived from an EMBL/GenBank/DDBJ whole genome shotgun (WGS) entry which is preliminary data.</text>
</comment>
<dbReference type="Proteomes" id="UP001378956">
    <property type="component" value="Unassembled WGS sequence"/>
</dbReference>
<evidence type="ECO:0000313" key="1">
    <source>
        <dbReference type="EMBL" id="MEJ2903557.1"/>
    </source>
</evidence>
<dbReference type="InterPro" id="IPR036378">
    <property type="entry name" value="FAS1_dom_sf"/>
</dbReference>
<dbReference type="EMBL" id="JBBEUB010000004">
    <property type="protein sequence ID" value="MEJ2903557.1"/>
    <property type="molecule type" value="Genomic_DNA"/>
</dbReference>
<name>A0ABU8NQ02_9SPHI</name>
<keyword evidence="2" id="KW-1185">Reference proteome</keyword>
<evidence type="ECO:0008006" key="3">
    <source>
        <dbReference type="Google" id="ProtNLM"/>
    </source>
</evidence>
<dbReference type="Gene3D" id="2.30.180.10">
    <property type="entry name" value="FAS1 domain"/>
    <property type="match status" value="1"/>
</dbReference>
<organism evidence="1 2">
    <name type="scientific">Pedobacter panaciterrae</name>
    <dbReference type="NCBI Taxonomy" id="363849"/>
    <lineage>
        <taxon>Bacteria</taxon>
        <taxon>Pseudomonadati</taxon>
        <taxon>Bacteroidota</taxon>
        <taxon>Sphingobacteriia</taxon>
        <taxon>Sphingobacteriales</taxon>
        <taxon>Sphingobacteriaceae</taxon>
        <taxon>Pedobacter</taxon>
    </lineage>
</organism>
<proteinExistence type="predicted"/>
<protein>
    <recommendedName>
        <fullName evidence="3">Fasciclin domain-containing protein</fullName>
    </recommendedName>
</protein>
<sequence>MKKLIMICIAIVTVVTVYSCKKDYVIGGSLYNPKVDMTTYDYLKTKKLFDTLIIMVDRMGLKDEVNASGTVFALTNYAISNYVKEKQAHLRIKLNDENLVFTFDSLKLPELKDSLRAYLFKDRLPVEALSEVGKLRKSNDGEFRLIQAIPTTDYTDPNIFPVKPKYVYLTKIVKKEDGTGTIPTDSTQLPLVDPEQLLQARVQTSGIITNTGVIHVVNNNHTFTFFGDIKN</sequence>
<dbReference type="RefSeq" id="WP_288879156.1">
    <property type="nucleotide sequence ID" value="NZ_CBFGNQ010000047.1"/>
</dbReference>
<accession>A0ABU8NQ02</accession>
<evidence type="ECO:0000313" key="2">
    <source>
        <dbReference type="Proteomes" id="UP001378956"/>
    </source>
</evidence>
<gene>
    <name evidence="1" type="ORF">WAE58_14020</name>
</gene>
<reference evidence="1 2" key="1">
    <citation type="submission" date="2024-03" db="EMBL/GenBank/DDBJ databases">
        <title>Sequence of Lycoming College Course Isolates.</title>
        <authorList>
            <person name="Plotts O."/>
            <person name="Newman J."/>
        </authorList>
    </citation>
    <scope>NUCLEOTIDE SEQUENCE [LARGE SCALE GENOMIC DNA]</scope>
    <source>
        <strain evidence="1 2">CJB-3</strain>
    </source>
</reference>